<evidence type="ECO:0000313" key="3">
    <source>
        <dbReference type="Proteomes" id="UP000695022"/>
    </source>
</evidence>
<dbReference type="InterPro" id="IPR004147">
    <property type="entry name" value="ABC1_dom"/>
</dbReference>
<reference evidence="4" key="1">
    <citation type="submission" date="2025-08" db="UniProtKB">
        <authorList>
            <consortium name="RefSeq"/>
        </authorList>
    </citation>
    <scope>IDENTIFICATION</scope>
</reference>
<dbReference type="SUPFAM" id="SSF56112">
    <property type="entry name" value="Protein kinase-like (PK-like)"/>
    <property type="match status" value="1"/>
</dbReference>
<dbReference type="PANTHER" id="PTHR43173:SF19">
    <property type="entry name" value="AARF DOMAIN-CONTAINING PROTEIN KINASE 1"/>
    <property type="match status" value="1"/>
</dbReference>
<feature type="domain" description="ABC1 atypical kinase-like" evidence="2">
    <location>
        <begin position="7"/>
        <end position="174"/>
    </location>
</feature>
<protein>
    <submittedName>
        <fullName evidence="4">Uncharacterized aarF domain-containing protein kinase 1-like</fullName>
    </submittedName>
</protein>
<sequence length="327" mass="37821">MTFYPCVLVNVVSWIFPEFKFQWLVDETKRNLPLELDFVCEGNNAERVARMLKQFSFLKVPKIVWDLTTERVLTMEFCDGGQVNDKDYIKKHDICITEVTKNLSKMYSEMIFVQGYVHSDPHPGNVLVKKTPQGTQIVLLDHGLYATLTSYFRVNYSKLWLSLIASDVEKIQKYATRLGVGDLYQLLSCMITARSWKSISSGISKQVTAEENAEIQQMAALYLPQITDVLSRVSREMLLILKANDLLRGIEYSHGIQASTGYFLTMARHCVRAVYEWRHHQCGSRWCRVRVACAKHWTLLRIDIYELLLRWSDSALIVWLTSRFAVA</sequence>
<accession>A0ABM1EBV6</accession>
<gene>
    <name evidence="4" type="primary">LOC106810748</name>
</gene>
<dbReference type="Proteomes" id="UP000695022">
    <property type="component" value="Unplaced"/>
</dbReference>
<keyword evidence="3" id="KW-1185">Reference proteome</keyword>
<dbReference type="GeneID" id="106810748"/>
<evidence type="ECO:0000256" key="1">
    <source>
        <dbReference type="ARBA" id="ARBA00009670"/>
    </source>
</evidence>
<proteinExistence type="inferred from homology"/>
<organism evidence="3 4">
    <name type="scientific">Priapulus caudatus</name>
    <name type="common">Priapulid worm</name>
    <dbReference type="NCBI Taxonomy" id="37621"/>
    <lineage>
        <taxon>Eukaryota</taxon>
        <taxon>Metazoa</taxon>
        <taxon>Ecdysozoa</taxon>
        <taxon>Scalidophora</taxon>
        <taxon>Priapulida</taxon>
        <taxon>Priapulimorpha</taxon>
        <taxon>Priapulimorphida</taxon>
        <taxon>Priapulidae</taxon>
        <taxon>Priapulus</taxon>
    </lineage>
</organism>
<dbReference type="PANTHER" id="PTHR43173">
    <property type="entry name" value="ABC1 FAMILY PROTEIN"/>
    <property type="match status" value="1"/>
</dbReference>
<evidence type="ECO:0000313" key="4">
    <source>
        <dbReference type="RefSeq" id="XP_014669677.1"/>
    </source>
</evidence>
<evidence type="ECO:0000259" key="2">
    <source>
        <dbReference type="Pfam" id="PF03109"/>
    </source>
</evidence>
<dbReference type="RefSeq" id="XP_014669677.1">
    <property type="nucleotide sequence ID" value="XM_014814191.1"/>
</dbReference>
<comment type="similarity">
    <text evidence="1">Belongs to the protein kinase superfamily. ADCK protein kinase family.</text>
</comment>
<name>A0ABM1EBV6_PRICU</name>
<dbReference type="InterPro" id="IPR011009">
    <property type="entry name" value="Kinase-like_dom_sf"/>
</dbReference>
<dbReference type="Pfam" id="PF03109">
    <property type="entry name" value="ABC1"/>
    <property type="match status" value="1"/>
</dbReference>
<dbReference type="InterPro" id="IPR051130">
    <property type="entry name" value="Mito_struct-func_regulator"/>
</dbReference>